<name>A0AAE1BMR0_PETCI</name>
<comment type="caution">
    <text evidence="1">The sequence shown here is derived from an EMBL/GenBank/DDBJ whole genome shotgun (WGS) entry which is preliminary data.</text>
</comment>
<accession>A0AAE1BMR0</accession>
<evidence type="ECO:0000313" key="1">
    <source>
        <dbReference type="EMBL" id="KAK3852947.1"/>
    </source>
</evidence>
<proteinExistence type="predicted"/>
<keyword evidence="2" id="KW-1185">Reference proteome</keyword>
<protein>
    <submittedName>
        <fullName evidence="1">Uncharacterized protein</fullName>
    </submittedName>
</protein>
<gene>
    <name evidence="1" type="ORF">Pcinc_040484</name>
</gene>
<evidence type="ECO:0000313" key="2">
    <source>
        <dbReference type="Proteomes" id="UP001286313"/>
    </source>
</evidence>
<sequence>MPWFALSQDHAPPRPLLPRLAPPPPRIRTVPFTAAASPRHTPLYLTYLSASRPHPSVFTSPTTSPCVPSCLTPRISPHHTLLCLHLSSTSLTVPHLSYFLHLSTTSLCISPLPHIIINIHITVSPQHISSPQSSLHHLTHPTLCLYPLPNLESLNALYYNHTTPHTPPVHSLPPCPTAPFHHITFNFFHSPLHNPITCCFSSTILILFVYHTIAIPPHPRPPLPWTASTPHHSLDP</sequence>
<reference evidence="1" key="1">
    <citation type="submission" date="2023-10" db="EMBL/GenBank/DDBJ databases">
        <title>Genome assemblies of two species of porcelain crab, Petrolisthes cinctipes and Petrolisthes manimaculis (Anomura: Porcellanidae).</title>
        <authorList>
            <person name="Angst P."/>
        </authorList>
    </citation>
    <scope>NUCLEOTIDE SEQUENCE</scope>
    <source>
        <strain evidence="1">PB745_01</strain>
        <tissue evidence="1">Gill</tissue>
    </source>
</reference>
<dbReference type="EMBL" id="JAWQEG010007171">
    <property type="protein sequence ID" value="KAK3852947.1"/>
    <property type="molecule type" value="Genomic_DNA"/>
</dbReference>
<dbReference type="AlphaFoldDB" id="A0AAE1BMR0"/>
<dbReference type="Proteomes" id="UP001286313">
    <property type="component" value="Unassembled WGS sequence"/>
</dbReference>
<organism evidence="1 2">
    <name type="scientific">Petrolisthes cinctipes</name>
    <name type="common">Flat porcelain crab</name>
    <dbReference type="NCBI Taxonomy" id="88211"/>
    <lineage>
        <taxon>Eukaryota</taxon>
        <taxon>Metazoa</taxon>
        <taxon>Ecdysozoa</taxon>
        <taxon>Arthropoda</taxon>
        <taxon>Crustacea</taxon>
        <taxon>Multicrustacea</taxon>
        <taxon>Malacostraca</taxon>
        <taxon>Eumalacostraca</taxon>
        <taxon>Eucarida</taxon>
        <taxon>Decapoda</taxon>
        <taxon>Pleocyemata</taxon>
        <taxon>Anomura</taxon>
        <taxon>Galatheoidea</taxon>
        <taxon>Porcellanidae</taxon>
        <taxon>Petrolisthes</taxon>
    </lineage>
</organism>